<sequence>MMQLPVFRAFWGTMTGWVRRVPHSLIRVLAATTVVTGMVLGIAVMVTLAVQAGMTVFAGVFSSPSIAVMAFQPYADGPVHIDADEAAQARRDILADSGNPLRCVASADMKSGARAVMVFVDASDPGAASGGGPAGAEPIQVTDSTAALLPQIEQVIATIPTGAEFFEAYAFVVTALNGGVDSWERFVSVTTQMYLGTPKDSAAAMETAKVFFTPDSDFSVTEALSAAVMLRLASNRMVSGEQYAGALLEAAVNRCTNE</sequence>
<evidence type="ECO:0000313" key="3">
    <source>
        <dbReference type="Proteomes" id="UP000193964"/>
    </source>
</evidence>
<gene>
    <name evidence="2" type="ORF">AWC31_14200</name>
</gene>
<dbReference type="EMBL" id="LQQA01000005">
    <property type="protein sequence ID" value="ORX18451.1"/>
    <property type="molecule type" value="Genomic_DNA"/>
</dbReference>
<organism evidence="2 3">
    <name type="scientific">Mycolicibacterium wolinskyi</name>
    <dbReference type="NCBI Taxonomy" id="59750"/>
    <lineage>
        <taxon>Bacteria</taxon>
        <taxon>Bacillati</taxon>
        <taxon>Actinomycetota</taxon>
        <taxon>Actinomycetes</taxon>
        <taxon>Mycobacteriales</taxon>
        <taxon>Mycobacteriaceae</taxon>
        <taxon>Mycolicibacterium</taxon>
    </lineage>
</organism>
<keyword evidence="1" id="KW-0472">Membrane</keyword>
<evidence type="ECO:0000256" key="1">
    <source>
        <dbReference type="SAM" id="Phobius"/>
    </source>
</evidence>
<dbReference type="Proteomes" id="UP000193964">
    <property type="component" value="Unassembled WGS sequence"/>
</dbReference>
<accession>A0A1X2FJ22</accession>
<dbReference type="AlphaFoldDB" id="A0A1X2FJ22"/>
<keyword evidence="1" id="KW-0812">Transmembrane</keyword>
<comment type="caution">
    <text evidence="2">The sequence shown here is derived from an EMBL/GenBank/DDBJ whole genome shotgun (WGS) entry which is preliminary data.</text>
</comment>
<protein>
    <submittedName>
        <fullName evidence="2">Uncharacterized protein</fullName>
    </submittedName>
</protein>
<evidence type="ECO:0000313" key="2">
    <source>
        <dbReference type="EMBL" id="ORX18451.1"/>
    </source>
</evidence>
<proteinExistence type="predicted"/>
<reference evidence="2 3" key="1">
    <citation type="submission" date="2016-01" db="EMBL/GenBank/DDBJ databases">
        <title>The new phylogeny of the genus Mycobacterium.</title>
        <authorList>
            <person name="Tarcisio F."/>
            <person name="Conor M."/>
            <person name="Antonella G."/>
            <person name="Elisabetta G."/>
            <person name="Giulia F.S."/>
            <person name="Sara T."/>
            <person name="Anna F."/>
            <person name="Clotilde B."/>
            <person name="Roberto B."/>
            <person name="Veronica D.S."/>
            <person name="Fabio R."/>
            <person name="Monica P."/>
            <person name="Olivier J."/>
            <person name="Enrico T."/>
            <person name="Nicola S."/>
        </authorList>
    </citation>
    <scope>NUCLEOTIDE SEQUENCE [LARGE SCALE GENOMIC DNA]</scope>
    <source>
        <strain evidence="2 3">ATCC 700010</strain>
    </source>
</reference>
<dbReference type="RefSeq" id="WP_085142568.1">
    <property type="nucleotide sequence ID" value="NZ_JACKUA010000023.1"/>
</dbReference>
<name>A0A1X2FJ22_9MYCO</name>
<feature type="transmembrane region" description="Helical" evidence="1">
    <location>
        <begin position="24"/>
        <end position="46"/>
    </location>
</feature>
<keyword evidence="1" id="KW-1133">Transmembrane helix</keyword>